<dbReference type="GeneID" id="136071908"/>
<reference evidence="8" key="1">
    <citation type="submission" date="2025-08" db="UniProtKB">
        <authorList>
            <consortium name="RefSeq"/>
        </authorList>
    </citation>
    <scope>IDENTIFICATION</scope>
</reference>
<evidence type="ECO:0000313" key="7">
    <source>
        <dbReference type="Proteomes" id="UP001652625"/>
    </source>
</evidence>
<sequence>MILYQHLLCRTTKPIIFSRLHETKRFSSYYTFPLFTGTQQLLEASHFYSNLPWWTTIAISTVLLRCITTVPMGIKQNRIAAKMELLQPQLKNLGDSVRSSLFSKNLNEADKKRMQHDFRKEIAKRTSEIYKKNDISLMQFIMLPWIQVPTWITLSLALRNISGCKLQNEAIDVIYLPSEGITTEGLLWFQDLSVSDQFYVIPFIILFVNIANIEINTMRAQGFWKFLKPILRLVAVLTAFISSQVPSAMSFYWCTSSICGLIQNVILKIPSVRRKLDIPKTSSEQEKSIRNILGFKEKLEK</sequence>
<dbReference type="PANTHER" id="PTHR12428">
    <property type="entry name" value="OXA1"/>
    <property type="match status" value="1"/>
</dbReference>
<keyword evidence="3" id="KW-1133">Transmembrane helix</keyword>
<feature type="domain" description="Membrane insertase YidC/Oxa/ALB C-terminal" evidence="6">
    <location>
        <begin position="53"/>
        <end position="267"/>
    </location>
</feature>
<keyword evidence="2 5" id="KW-0812">Transmembrane</keyword>
<dbReference type="CDD" id="cd20069">
    <property type="entry name" value="5TM_Oxa1-like"/>
    <property type="match status" value="1"/>
</dbReference>
<gene>
    <name evidence="8" type="primary">LOC136071908</name>
</gene>
<evidence type="ECO:0000256" key="5">
    <source>
        <dbReference type="RuleBase" id="RU003945"/>
    </source>
</evidence>
<keyword evidence="7" id="KW-1185">Reference proteome</keyword>
<dbReference type="RefSeq" id="XP_065653780.1">
    <property type="nucleotide sequence ID" value="XM_065797708.1"/>
</dbReference>
<protein>
    <submittedName>
        <fullName evidence="8">Cytochrome c oxidase assembly protein COX18, mitochondrial-like</fullName>
    </submittedName>
</protein>
<dbReference type="Pfam" id="PF02096">
    <property type="entry name" value="60KD_IMP"/>
    <property type="match status" value="1"/>
</dbReference>
<name>A0ABM4BX77_HYDVU</name>
<dbReference type="InterPro" id="IPR028055">
    <property type="entry name" value="YidC/Oxa/ALB_C"/>
</dbReference>
<keyword evidence="4" id="KW-0472">Membrane</keyword>
<accession>A0ABM4BX77</accession>
<evidence type="ECO:0000256" key="2">
    <source>
        <dbReference type="ARBA" id="ARBA00022692"/>
    </source>
</evidence>
<comment type="subcellular location">
    <subcellularLocation>
        <location evidence="1 5">Membrane</location>
        <topology evidence="1 5">Multi-pass membrane protein</topology>
    </subcellularLocation>
</comment>
<organism evidence="7 8">
    <name type="scientific">Hydra vulgaris</name>
    <name type="common">Hydra</name>
    <name type="synonym">Hydra attenuata</name>
    <dbReference type="NCBI Taxonomy" id="6087"/>
    <lineage>
        <taxon>Eukaryota</taxon>
        <taxon>Metazoa</taxon>
        <taxon>Cnidaria</taxon>
        <taxon>Hydrozoa</taxon>
        <taxon>Hydroidolina</taxon>
        <taxon>Anthoathecata</taxon>
        <taxon>Aplanulata</taxon>
        <taxon>Hydridae</taxon>
        <taxon>Hydra</taxon>
    </lineage>
</organism>
<evidence type="ECO:0000313" key="8">
    <source>
        <dbReference type="RefSeq" id="XP_065653780.1"/>
    </source>
</evidence>
<dbReference type="PANTHER" id="PTHR12428:SF65">
    <property type="entry name" value="CYTOCHROME C OXIDASE ASSEMBLY PROTEIN COX18, MITOCHONDRIAL"/>
    <property type="match status" value="1"/>
</dbReference>
<evidence type="ECO:0000259" key="6">
    <source>
        <dbReference type="Pfam" id="PF02096"/>
    </source>
</evidence>
<evidence type="ECO:0000256" key="4">
    <source>
        <dbReference type="ARBA" id="ARBA00023136"/>
    </source>
</evidence>
<dbReference type="InterPro" id="IPR001708">
    <property type="entry name" value="YidC/ALB3/OXA1/COX18"/>
</dbReference>
<comment type="similarity">
    <text evidence="5">Belongs to the OXA1/ALB3/YidC family.</text>
</comment>
<evidence type="ECO:0000256" key="3">
    <source>
        <dbReference type="ARBA" id="ARBA00022989"/>
    </source>
</evidence>
<evidence type="ECO:0000256" key="1">
    <source>
        <dbReference type="ARBA" id="ARBA00004141"/>
    </source>
</evidence>
<proteinExistence type="inferred from homology"/>
<dbReference type="Proteomes" id="UP001652625">
    <property type="component" value="Chromosome 05"/>
</dbReference>